<evidence type="ECO:0000256" key="1">
    <source>
        <dbReference type="SAM" id="SignalP"/>
    </source>
</evidence>
<feature type="chain" id="PRO_5040516251" description="PB1-like domain-containing protein" evidence="1">
    <location>
        <begin position="28"/>
        <end position="505"/>
    </location>
</feature>
<comment type="caution">
    <text evidence="3">The sequence shown here is derived from an EMBL/GenBank/DDBJ whole genome shotgun (WGS) entry which is preliminary data.</text>
</comment>
<gene>
    <name evidence="3" type="ORF">LSAT_V11C900463570</name>
</gene>
<dbReference type="Pfam" id="PF26130">
    <property type="entry name" value="PB1-like"/>
    <property type="match status" value="1"/>
</dbReference>
<evidence type="ECO:0000313" key="4">
    <source>
        <dbReference type="Proteomes" id="UP000235145"/>
    </source>
</evidence>
<accession>A0A9R1UEI4</accession>
<reference evidence="3 4" key="1">
    <citation type="journal article" date="2017" name="Nat. Commun.">
        <title>Genome assembly with in vitro proximity ligation data and whole-genome triplication in lettuce.</title>
        <authorList>
            <person name="Reyes-Chin-Wo S."/>
            <person name="Wang Z."/>
            <person name="Yang X."/>
            <person name="Kozik A."/>
            <person name="Arikit S."/>
            <person name="Song C."/>
            <person name="Xia L."/>
            <person name="Froenicke L."/>
            <person name="Lavelle D.O."/>
            <person name="Truco M.J."/>
            <person name="Xia R."/>
            <person name="Zhu S."/>
            <person name="Xu C."/>
            <person name="Xu H."/>
            <person name="Xu X."/>
            <person name="Cox K."/>
            <person name="Korf I."/>
            <person name="Meyers B.C."/>
            <person name="Michelmore R.W."/>
        </authorList>
    </citation>
    <scope>NUCLEOTIDE SEQUENCE [LARGE SCALE GENOMIC DNA]</scope>
    <source>
        <strain evidence="4">cv. Salinas</strain>
        <tissue evidence="3">Seedlings</tissue>
    </source>
</reference>
<dbReference type="EMBL" id="NBSK02000009">
    <property type="protein sequence ID" value="KAJ0185603.1"/>
    <property type="molecule type" value="Genomic_DNA"/>
</dbReference>
<organism evidence="3 4">
    <name type="scientific">Lactuca sativa</name>
    <name type="common">Garden lettuce</name>
    <dbReference type="NCBI Taxonomy" id="4236"/>
    <lineage>
        <taxon>Eukaryota</taxon>
        <taxon>Viridiplantae</taxon>
        <taxon>Streptophyta</taxon>
        <taxon>Embryophyta</taxon>
        <taxon>Tracheophyta</taxon>
        <taxon>Spermatophyta</taxon>
        <taxon>Magnoliopsida</taxon>
        <taxon>eudicotyledons</taxon>
        <taxon>Gunneridae</taxon>
        <taxon>Pentapetalae</taxon>
        <taxon>asterids</taxon>
        <taxon>campanulids</taxon>
        <taxon>Asterales</taxon>
        <taxon>Asteraceae</taxon>
        <taxon>Cichorioideae</taxon>
        <taxon>Cichorieae</taxon>
        <taxon>Lactucinae</taxon>
        <taxon>Lactuca</taxon>
    </lineage>
</organism>
<dbReference type="AlphaFoldDB" id="A0A9R1UEI4"/>
<dbReference type="Proteomes" id="UP000235145">
    <property type="component" value="Unassembled WGS sequence"/>
</dbReference>
<keyword evidence="4" id="KW-1185">Reference proteome</keyword>
<evidence type="ECO:0000313" key="3">
    <source>
        <dbReference type="EMBL" id="KAJ0185603.1"/>
    </source>
</evidence>
<dbReference type="PANTHER" id="PTHR31973">
    <property type="entry name" value="POLYPROTEIN, PUTATIVE-RELATED"/>
    <property type="match status" value="1"/>
</dbReference>
<sequence>MVVHFCIRMSALLFYLLSLMYIPKHPSTPHLPPSSFCSIKLANLIPYPKNLIEAIETRSYVKVKMIRPKNEVVDVSSVYAGAPTWFNIKLHHGGKFTKLPDIKYIGCEVRFVDYVDMDEFYVHELDAIMLDLGNHQDVINLSKFIPNNKLIDVYTGHVKTNLLTYFICPNVKVKVVIEVLPENNDQGVEVEAEVHVESPLRNMNHVNDEPIGEYMSLILFDSKSGGNLSIRTIYGGVHQQPQFLSLSEFSEYDKEACQWLKQNSCCTLGKESFLKAVFDVLNSNMCEVFNVKIEKGRDKPVIGCLDFIREYLMKRIYNVMKEMKKVTRALQDQHVVDVRNQTCTCRKYAIATLNEMSKDPKDELDVYKWVHKVEPIKGRPMWPKSNCPTKLIPPLHHTWVERPKKKEDKVRVKGRGQLKVMKSMLHKEKVPKDQQMMECRSYQGRISMLLVANSRIRDTTLGHVKGKVGISLRSGFGCLLWYNDYLLWFDDVVMYGAHTLLCLNW</sequence>
<name>A0A9R1UEI4_LACSA</name>
<keyword evidence="1" id="KW-0732">Signal</keyword>
<protein>
    <recommendedName>
        <fullName evidence="2">PB1-like domain-containing protein</fullName>
    </recommendedName>
</protein>
<evidence type="ECO:0000259" key="2">
    <source>
        <dbReference type="Pfam" id="PF26130"/>
    </source>
</evidence>
<feature type="signal peptide" evidence="1">
    <location>
        <begin position="1"/>
        <end position="27"/>
    </location>
</feature>
<dbReference type="InterPro" id="IPR058594">
    <property type="entry name" value="PB1-like_dom_pln"/>
</dbReference>
<proteinExistence type="predicted"/>
<feature type="domain" description="PB1-like" evidence="2">
    <location>
        <begin position="85"/>
        <end position="135"/>
    </location>
</feature>
<dbReference type="PANTHER" id="PTHR31973:SF190">
    <property type="entry name" value="MULE TRANSPOSASE DOMAIN-CONTAINING PROTEIN"/>
    <property type="match status" value="1"/>
</dbReference>